<evidence type="ECO:0000313" key="3">
    <source>
        <dbReference type="EMBL" id="AMS05098.1"/>
    </source>
</evidence>
<evidence type="ECO:0000259" key="1">
    <source>
        <dbReference type="Pfam" id="PF01408"/>
    </source>
</evidence>
<evidence type="ECO:0000259" key="2">
    <source>
        <dbReference type="Pfam" id="PF22725"/>
    </source>
</evidence>
<dbReference type="InterPro" id="IPR000683">
    <property type="entry name" value="Gfo/Idh/MocA-like_OxRdtase_N"/>
</dbReference>
<dbReference type="RefSeq" id="WP_062819322.1">
    <property type="nucleotide sequence ID" value="NZ_CP014352.1"/>
</dbReference>
<dbReference type="SUPFAM" id="SSF55347">
    <property type="entry name" value="Glyceraldehyde-3-phosphate dehydrogenase-like, C-terminal domain"/>
    <property type="match status" value="1"/>
</dbReference>
<proteinExistence type="predicted"/>
<organism evidence="3 5">
    <name type="scientific">Acidipropionibacterium acidipropionici</name>
    <dbReference type="NCBI Taxonomy" id="1748"/>
    <lineage>
        <taxon>Bacteria</taxon>
        <taxon>Bacillati</taxon>
        <taxon>Actinomycetota</taxon>
        <taxon>Actinomycetes</taxon>
        <taxon>Propionibacteriales</taxon>
        <taxon>Propionibacteriaceae</taxon>
        <taxon>Acidipropionibacterium</taxon>
    </lineage>
</organism>
<dbReference type="Pfam" id="PF22725">
    <property type="entry name" value="GFO_IDH_MocA_C3"/>
    <property type="match status" value="1"/>
</dbReference>
<dbReference type="Pfam" id="PF01408">
    <property type="entry name" value="GFO_IDH_MocA"/>
    <property type="match status" value="1"/>
</dbReference>
<reference evidence="4 6" key="1">
    <citation type="journal article" date="2016" name="Plant Dis.">
        <title>Improved production of propionic acid using genome shuffling.</title>
        <authorList>
            <person name="Luna-Flores C.H."/>
            <person name="Palfreyman R.W."/>
            <person name="Kromer J.O."/>
            <person name="Nielsen L.K."/>
            <person name="Marcellin E."/>
        </authorList>
    </citation>
    <scope>NUCLEOTIDE SEQUENCE [LARGE SCALE GENOMIC DNA]</scope>
    <source>
        <strain evidence="4 6">F3E8</strain>
    </source>
</reference>
<protein>
    <recommendedName>
        <fullName evidence="7">Gfo/Idh/MocA family oxidoreductase</fullName>
    </recommendedName>
</protein>
<dbReference type="Gene3D" id="3.40.50.720">
    <property type="entry name" value="NAD(P)-binding Rossmann-like Domain"/>
    <property type="match status" value="1"/>
</dbReference>
<name>A0AAC9FC30_9ACTN</name>
<reference evidence="3 5" key="2">
    <citation type="submission" date="2016-02" db="EMBL/GenBank/DDBJ databases">
        <title>Complete Genome Sequence of Propionibacterium acidipropionici ATCC 55737.</title>
        <authorList>
            <person name="Luna Flores C.H."/>
            <person name="Nielsen L.K."/>
            <person name="Marcellin E."/>
        </authorList>
    </citation>
    <scope>NUCLEOTIDE SEQUENCE [LARGE SCALE GENOMIC DNA]</scope>
    <source>
        <strain evidence="3 5">ATCC 55737</strain>
    </source>
</reference>
<keyword evidence="6" id="KW-1185">Reference proteome</keyword>
<sequence length="329" mass="35498">MIGLATVGTSTITRNLLDAVAEDPRVRHTVVVSRDAPRGAAFAAQAATRADCPRVVSTLDQLAAAEDVDAVYVASPNMAHHTQALTALEAGKHVLVEKSACVTAAGWQELVDAAGRHGVALLEANRNSTWHPGTAELHDALSRIGRIRMSQLSYCQRSSRYDRFLAGELPGIFDPQMAAGALMDIGTYPLETMVELFGVPDSFNTDALRLRNGIDGAGSLLAHYDGHLCSVVWSKISDSPGPSVIQGEDGTITVDAVEDPGVIEVRTAGTVRTTRIPHRRVRDMAHELSAFIEATESPTRCALPHRWTSERLVLMEQIRERIGVELPGR</sequence>
<evidence type="ECO:0000313" key="4">
    <source>
        <dbReference type="EMBL" id="AOZ46578.1"/>
    </source>
</evidence>
<dbReference type="EMBL" id="CP015970">
    <property type="protein sequence ID" value="AOZ46578.1"/>
    <property type="molecule type" value="Genomic_DNA"/>
</dbReference>
<accession>A0AAC9FC30</accession>
<dbReference type="SUPFAM" id="SSF51735">
    <property type="entry name" value="NAD(P)-binding Rossmann-fold domains"/>
    <property type="match status" value="1"/>
</dbReference>
<dbReference type="AlphaFoldDB" id="A0AAC9FC30"/>
<dbReference type="EMBL" id="CP014352">
    <property type="protein sequence ID" value="AMS05098.1"/>
    <property type="molecule type" value="Genomic_DNA"/>
</dbReference>
<feature type="domain" description="Gfo/Idh/MocA-like oxidoreductase N-terminal" evidence="1">
    <location>
        <begin position="4"/>
        <end position="121"/>
    </location>
</feature>
<dbReference type="InterPro" id="IPR036291">
    <property type="entry name" value="NAD(P)-bd_dom_sf"/>
</dbReference>
<dbReference type="Proteomes" id="UP000075221">
    <property type="component" value="Chromosome"/>
</dbReference>
<feature type="domain" description="GFO/IDH/MocA-like oxidoreductase" evidence="2">
    <location>
        <begin position="143"/>
        <end position="252"/>
    </location>
</feature>
<dbReference type="Gene3D" id="3.30.360.10">
    <property type="entry name" value="Dihydrodipicolinate Reductase, domain 2"/>
    <property type="match status" value="1"/>
</dbReference>
<evidence type="ECO:0000313" key="6">
    <source>
        <dbReference type="Proteomes" id="UP000178666"/>
    </source>
</evidence>
<gene>
    <name evidence="4" type="ORF">A8L58_07520</name>
    <name evidence="3" type="ORF">AXH35_06055</name>
</gene>
<dbReference type="Proteomes" id="UP000178666">
    <property type="component" value="Chromosome"/>
</dbReference>
<evidence type="ECO:0000313" key="5">
    <source>
        <dbReference type="Proteomes" id="UP000075221"/>
    </source>
</evidence>
<dbReference type="GO" id="GO:0000166">
    <property type="term" value="F:nucleotide binding"/>
    <property type="evidence" value="ECO:0007669"/>
    <property type="project" value="InterPro"/>
</dbReference>
<dbReference type="InterPro" id="IPR055170">
    <property type="entry name" value="GFO_IDH_MocA-like_dom"/>
</dbReference>
<evidence type="ECO:0008006" key="7">
    <source>
        <dbReference type="Google" id="ProtNLM"/>
    </source>
</evidence>
<dbReference type="PANTHER" id="PTHR43054:SF1">
    <property type="entry name" value="SCYLLO-INOSITOL 2-DEHYDROGENASE (NADP(+)) IOLU"/>
    <property type="match status" value="1"/>
</dbReference>
<dbReference type="PANTHER" id="PTHR43054">
    <property type="match status" value="1"/>
</dbReference>